<gene>
    <name evidence="4" type="ORF">LzC2_17230</name>
</gene>
<dbReference type="Proteomes" id="UP000609651">
    <property type="component" value="Unassembled WGS sequence"/>
</dbReference>
<dbReference type="RefSeq" id="WP_171185883.1">
    <property type="nucleotide sequence ID" value="NZ_WTPX01000044.1"/>
</dbReference>
<keyword evidence="1" id="KW-0378">Hydrolase</keyword>
<dbReference type="InterPro" id="IPR029058">
    <property type="entry name" value="AB_hydrolase_fold"/>
</dbReference>
<organism evidence="4 5">
    <name type="scientific">Alienimonas chondri</name>
    <dbReference type="NCBI Taxonomy" id="2681879"/>
    <lineage>
        <taxon>Bacteria</taxon>
        <taxon>Pseudomonadati</taxon>
        <taxon>Planctomycetota</taxon>
        <taxon>Planctomycetia</taxon>
        <taxon>Planctomycetales</taxon>
        <taxon>Planctomycetaceae</taxon>
        <taxon>Alienimonas</taxon>
    </lineage>
</organism>
<keyword evidence="5" id="KW-1185">Reference proteome</keyword>
<sequence length="326" mass="33808">MLAALLPALLIPAIGAPPVELMGPPAEGAVVLPLWEGVEPIDGAIPGGLVEGEAPTLAIHQPETPNGTAVIVCPGGGYVTLATGHEGKDVAAWLNSLGVTVGVLRYRVKKQVPGPLHPAPLLDVQRAIRLMRKQAKRFDVNPDRIGVLGFSAGGHLAACAATLHTPATKSLNPLADADPLAGTPSSEGVSARPDFAVMIYPRITYVRPATDRDGKPSVAGNGRNLLGEDATDEQSRALSPYTQVNAETPPSFLVGTNGDTGVLPENSVLFWQACRAANVPAELHIYNDGGHGWGMGGPESEARGNPGPDWTGACAIWLRGRGLLGE</sequence>
<dbReference type="Gene3D" id="3.40.50.1820">
    <property type="entry name" value="alpha/beta hydrolase"/>
    <property type="match status" value="1"/>
</dbReference>
<dbReference type="EMBL" id="WTPX01000044">
    <property type="protein sequence ID" value="NNJ25650.1"/>
    <property type="molecule type" value="Genomic_DNA"/>
</dbReference>
<dbReference type="PANTHER" id="PTHR48081">
    <property type="entry name" value="AB HYDROLASE SUPERFAMILY PROTEIN C4A8.06C"/>
    <property type="match status" value="1"/>
</dbReference>
<dbReference type="PANTHER" id="PTHR48081:SF6">
    <property type="entry name" value="PEPTIDASE S9 PROLYL OLIGOPEPTIDASE CATALYTIC DOMAIN-CONTAINING PROTEIN"/>
    <property type="match status" value="1"/>
</dbReference>
<evidence type="ECO:0000313" key="4">
    <source>
        <dbReference type="EMBL" id="NNJ25650.1"/>
    </source>
</evidence>
<dbReference type="InterPro" id="IPR049492">
    <property type="entry name" value="BD-FAE-like_dom"/>
</dbReference>
<evidence type="ECO:0000313" key="5">
    <source>
        <dbReference type="Proteomes" id="UP000609651"/>
    </source>
</evidence>
<dbReference type="SUPFAM" id="SSF53474">
    <property type="entry name" value="alpha/beta-Hydrolases"/>
    <property type="match status" value="1"/>
</dbReference>
<feature type="domain" description="BD-FAE-like" evidence="3">
    <location>
        <begin position="67"/>
        <end position="272"/>
    </location>
</feature>
<accession>A0ABX1VCJ6</accession>
<dbReference type="InterPro" id="IPR050300">
    <property type="entry name" value="GDXG_lipolytic_enzyme"/>
</dbReference>
<name>A0ABX1VCJ6_9PLAN</name>
<evidence type="ECO:0000256" key="2">
    <source>
        <dbReference type="SAM" id="MobiDB-lite"/>
    </source>
</evidence>
<comment type="caution">
    <text evidence="4">The sequence shown here is derived from an EMBL/GenBank/DDBJ whole genome shotgun (WGS) entry which is preliminary data.</text>
</comment>
<reference evidence="4 5" key="1">
    <citation type="journal article" date="2020" name="Syst. Appl. Microbiol.">
        <title>Alienimonas chondri sp. nov., a novel planctomycete isolated from the biofilm of the red alga Chondrus crispus.</title>
        <authorList>
            <person name="Vitorino I."/>
            <person name="Albuquerque L."/>
            <person name="Wiegand S."/>
            <person name="Kallscheuer N."/>
            <person name="da Costa M.S."/>
            <person name="Lobo-da-Cunha A."/>
            <person name="Jogler C."/>
            <person name="Lage O.M."/>
        </authorList>
    </citation>
    <scope>NUCLEOTIDE SEQUENCE [LARGE SCALE GENOMIC DNA]</scope>
    <source>
        <strain evidence="4 5">LzC2</strain>
    </source>
</reference>
<evidence type="ECO:0000259" key="3">
    <source>
        <dbReference type="Pfam" id="PF20434"/>
    </source>
</evidence>
<feature type="region of interest" description="Disordered" evidence="2">
    <location>
        <begin position="211"/>
        <end position="235"/>
    </location>
</feature>
<proteinExistence type="predicted"/>
<evidence type="ECO:0000256" key="1">
    <source>
        <dbReference type="ARBA" id="ARBA00022801"/>
    </source>
</evidence>
<dbReference type="Pfam" id="PF20434">
    <property type="entry name" value="BD-FAE"/>
    <property type="match status" value="1"/>
</dbReference>
<protein>
    <recommendedName>
        <fullName evidence="3">BD-FAE-like domain-containing protein</fullName>
    </recommendedName>
</protein>